<dbReference type="SUPFAM" id="SSF49265">
    <property type="entry name" value="Fibronectin type III"/>
    <property type="match status" value="1"/>
</dbReference>
<feature type="domain" description="Fibronectin type-III" evidence="2">
    <location>
        <begin position="107"/>
        <end position="209"/>
    </location>
</feature>
<comment type="caution">
    <text evidence="3">The sequence shown here is derived from an EMBL/GenBank/DDBJ whole genome shotgun (WGS) entry which is preliminary data.</text>
</comment>
<gene>
    <name evidence="3" type="ORF">COT75_03525</name>
</gene>
<accession>A0A2H0W8S1</accession>
<dbReference type="AlphaFoldDB" id="A0A2H0W8S1"/>
<dbReference type="InterPro" id="IPR013783">
    <property type="entry name" value="Ig-like_fold"/>
</dbReference>
<evidence type="ECO:0000256" key="1">
    <source>
        <dbReference type="SAM" id="SignalP"/>
    </source>
</evidence>
<reference evidence="4" key="1">
    <citation type="submission" date="2017-09" db="EMBL/GenBank/DDBJ databases">
        <title>Depth-based differentiation of microbial function through sediment-hosted aquifers and enrichment of novel symbionts in the deep terrestrial subsurface.</title>
        <authorList>
            <person name="Probst A.J."/>
            <person name="Ladd B."/>
            <person name="Jarett J.K."/>
            <person name="Geller-Mcgrath D.E."/>
            <person name="Sieber C.M.K."/>
            <person name="Emerson J.B."/>
            <person name="Anantharaman K."/>
            <person name="Thomas B.C."/>
            <person name="Malmstrom R."/>
            <person name="Stieglmeier M."/>
            <person name="Klingl A."/>
            <person name="Woyke T."/>
            <person name="Ryan C.M."/>
            <person name="Banfield J.F."/>
        </authorList>
    </citation>
    <scope>NUCLEOTIDE SEQUENCE [LARGE SCALE GENOMIC DNA]</scope>
</reference>
<evidence type="ECO:0000259" key="2">
    <source>
        <dbReference type="SMART" id="SM00060"/>
    </source>
</evidence>
<organism evidence="3 4">
    <name type="scientific">Candidatus Beckwithbacteria bacterium CG10_big_fil_rev_8_21_14_0_10_34_10</name>
    <dbReference type="NCBI Taxonomy" id="1974495"/>
    <lineage>
        <taxon>Bacteria</taxon>
        <taxon>Candidatus Beckwithiibacteriota</taxon>
    </lineage>
</organism>
<feature type="signal peptide" evidence="1">
    <location>
        <begin position="1"/>
        <end position="27"/>
    </location>
</feature>
<dbReference type="InterPro" id="IPR003961">
    <property type="entry name" value="FN3_dom"/>
</dbReference>
<evidence type="ECO:0000313" key="4">
    <source>
        <dbReference type="Proteomes" id="UP000230093"/>
    </source>
</evidence>
<name>A0A2H0W8S1_9BACT</name>
<dbReference type="SMART" id="SM00060">
    <property type="entry name" value="FN3"/>
    <property type="match status" value="1"/>
</dbReference>
<proteinExistence type="predicted"/>
<dbReference type="CDD" id="cd00063">
    <property type="entry name" value="FN3"/>
    <property type="match status" value="1"/>
</dbReference>
<sequence>MAKKILTRIAFLILFSFLVALDSPVKAACDSSGCNEQGSAFNSCSGTCSDRCWNDVTQYIGGVVVDISDCDSIGGCSAGKCCILWQHWTPECGDCCWSGGGGGCGDPGQPEPLSFSSITSTSVRVSWPAVNWGFENAHGCSEPPDAGIGCGSGNRGYVGKICSGDYCSDGGTLVDTLSCTTNRYWDISGLNSSTNYYVYIWSINTCTCDTRKKDTFATLVCPAVSSPANLASVCPVPGSNASLTWNEVAGASYYHLRVNDTQNNWNGSCSSPNPGDFCADVQSTACSGGSCTYSFTSDLDHDYTWWLDSRNDCGSLSALTVGSPFHCQAIGTITGSVYDSCSCTGTENSPPGWGVMSGFEGGGTCDGSAGCDALACCDIHGNNYVFTEAEYGNYTIFITPPLGWYSICGQSQNITLDSPLAPVADFYFCREPGSWWQAVGASVHAETSVSSQIPSTAADKSLILNGLDGYHGILSYRSGVLPDLGTGGGQVSVGGEEAGSSYLDIDYDYSWWLEHLEDEPKDLSFSGGSLPHPGGEAIYKTSGGPLNISGNVGANEKLVILHDGNININSDIQVINSGFLLVIASGQITIDPSVEFVQGIFIAQNINVPTAGSEDDPVLYFSGSLIAWGDISLDRDRGLAGAVNPPMTFTFRPDFMANAPNFIKMVFYDWQQISG</sequence>
<dbReference type="Proteomes" id="UP000230093">
    <property type="component" value="Unassembled WGS sequence"/>
</dbReference>
<dbReference type="Gene3D" id="2.60.40.10">
    <property type="entry name" value="Immunoglobulins"/>
    <property type="match status" value="1"/>
</dbReference>
<dbReference type="InterPro" id="IPR036116">
    <property type="entry name" value="FN3_sf"/>
</dbReference>
<evidence type="ECO:0000313" key="3">
    <source>
        <dbReference type="EMBL" id="PIS09053.1"/>
    </source>
</evidence>
<feature type="chain" id="PRO_5013554020" description="Fibronectin type-III domain-containing protein" evidence="1">
    <location>
        <begin position="28"/>
        <end position="675"/>
    </location>
</feature>
<keyword evidence="1" id="KW-0732">Signal</keyword>
<protein>
    <recommendedName>
        <fullName evidence="2">Fibronectin type-III domain-containing protein</fullName>
    </recommendedName>
</protein>
<dbReference type="EMBL" id="PEZT01000021">
    <property type="protein sequence ID" value="PIS09053.1"/>
    <property type="molecule type" value="Genomic_DNA"/>
</dbReference>